<gene>
    <name evidence="1" type="ORF">H4696_008019</name>
</gene>
<accession>A0ABR9ICL2</accession>
<sequence length="55" mass="6388">MPRNSRKTIVGKHQENAELAMNVEFFKELRRSIEIRKSQSMSTLSKSQDSVLSTY</sequence>
<organism evidence="1 2">
    <name type="scientific">Amycolatopsis lexingtonensis</name>
    <dbReference type="NCBI Taxonomy" id="218822"/>
    <lineage>
        <taxon>Bacteria</taxon>
        <taxon>Bacillati</taxon>
        <taxon>Actinomycetota</taxon>
        <taxon>Actinomycetes</taxon>
        <taxon>Pseudonocardiales</taxon>
        <taxon>Pseudonocardiaceae</taxon>
        <taxon>Amycolatopsis</taxon>
    </lineage>
</organism>
<protein>
    <submittedName>
        <fullName evidence="1">Uncharacterized protein</fullName>
    </submittedName>
</protein>
<dbReference type="EMBL" id="JADBEG010000001">
    <property type="protein sequence ID" value="MBE1500919.1"/>
    <property type="molecule type" value="Genomic_DNA"/>
</dbReference>
<reference evidence="1 2" key="1">
    <citation type="submission" date="2020-10" db="EMBL/GenBank/DDBJ databases">
        <title>Sequencing the genomes of 1000 actinobacteria strains.</title>
        <authorList>
            <person name="Klenk H.-P."/>
        </authorList>
    </citation>
    <scope>NUCLEOTIDE SEQUENCE [LARGE SCALE GENOMIC DNA]</scope>
    <source>
        <strain evidence="1 2">DSM 44653</strain>
    </source>
</reference>
<evidence type="ECO:0000313" key="2">
    <source>
        <dbReference type="Proteomes" id="UP000631670"/>
    </source>
</evidence>
<dbReference type="RefSeq" id="WP_158104340.1">
    <property type="nucleotide sequence ID" value="NZ_JADBEG010000001.1"/>
</dbReference>
<dbReference type="Proteomes" id="UP000631670">
    <property type="component" value="Unassembled WGS sequence"/>
</dbReference>
<keyword evidence="2" id="KW-1185">Reference proteome</keyword>
<name>A0ABR9ICL2_9PSEU</name>
<comment type="caution">
    <text evidence="1">The sequence shown here is derived from an EMBL/GenBank/DDBJ whole genome shotgun (WGS) entry which is preliminary data.</text>
</comment>
<proteinExistence type="predicted"/>
<evidence type="ECO:0000313" key="1">
    <source>
        <dbReference type="EMBL" id="MBE1500919.1"/>
    </source>
</evidence>